<evidence type="ECO:0000313" key="3">
    <source>
        <dbReference type="Proteomes" id="UP000218334"/>
    </source>
</evidence>
<keyword evidence="3" id="KW-1185">Reference proteome</keyword>
<evidence type="ECO:0000256" key="1">
    <source>
        <dbReference type="SAM" id="Phobius"/>
    </source>
</evidence>
<evidence type="ECO:0000313" key="2">
    <source>
        <dbReference type="EMBL" id="PBK59641.1"/>
    </source>
</evidence>
<organism evidence="2 3">
    <name type="scientific">Armillaria solidipes</name>
    <dbReference type="NCBI Taxonomy" id="1076256"/>
    <lineage>
        <taxon>Eukaryota</taxon>
        <taxon>Fungi</taxon>
        <taxon>Dikarya</taxon>
        <taxon>Basidiomycota</taxon>
        <taxon>Agaricomycotina</taxon>
        <taxon>Agaricomycetes</taxon>
        <taxon>Agaricomycetidae</taxon>
        <taxon>Agaricales</taxon>
        <taxon>Marasmiineae</taxon>
        <taxon>Physalacriaceae</taxon>
        <taxon>Armillaria</taxon>
    </lineage>
</organism>
<feature type="transmembrane region" description="Helical" evidence="1">
    <location>
        <begin position="6"/>
        <end position="26"/>
    </location>
</feature>
<sequence length="230" mass="26300">MDLASVYVFLPVIFVFILLRLEQMFVQHLKQRWQRKKMSVYEFFKRSLESWPLDEGTESPPNPWNHPKFLKITLSALAETGQAESTIPVLKQRSYTGSKTVISSALADTPCADLGIDGVLEKLNETLSTSYTLGSRVLRLLGVVQLHSFLEPYVARNDDFGTVYAHLRPYSYLRRSREENLDCFGFKSCRHVCEPIDGSIVTRTRGAFIKSDNKKIIILHGSEPYSPFFE</sequence>
<dbReference type="AlphaFoldDB" id="A0A2H3AL99"/>
<protein>
    <submittedName>
        <fullName evidence="2">Uncharacterized protein</fullName>
    </submittedName>
</protein>
<keyword evidence="1" id="KW-0812">Transmembrane</keyword>
<proteinExistence type="predicted"/>
<dbReference type="EMBL" id="KZ293500">
    <property type="protein sequence ID" value="PBK59641.1"/>
    <property type="molecule type" value="Genomic_DNA"/>
</dbReference>
<dbReference type="Proteomes" id="UP000218334">
    <property type="component" value="Unassembled WGS sequence"/>
</dbReference>
<name>A0A2H3AL99_9AGAR</name>
<gene>
    <name evidence="2" type="ORF">ARMSODRAFT_1027269</name>
</gene>
<reference evidence="3" key="1">
    <citation type="journal article" date="2017" name="Nat. Ecol. Evol.">
        <title>Genome expansion and lineage-specific genetic innovations in the forest pathogenic fungi Armillaria.</title>
        <authorList>
            <person name="Sipos G."/>
            <person name="Prasanna A.N."/>
            <person name="Walter M.C."/>
            <person name="O'Connor E."/>
            <person name="Balint B."/>
            <person name="Krizsan K."/>
            <person name="Kiss B."/>
            <person name="Hess J."/>
            <person name="Varga T."/>
            <person name="Slot J."/>
            <person name="Riley R."/>
            <person name="Boka B."/>
            <person name="Rigling D."/>
            <person name="Barry K."/>
            <person name="Lee J."/>
            <person name="Mihaltcheva S."/>
            <person name="LaButti K."/>
            <person name="Lipzen A."/>
            <person name="Waldron R."/>
            <person name="Moloney N.M."/>
            <person name="Sperisen C."/>
            <person name="Kredics L."/>
            <person name="Vagvoelgyi C."/>
            <person name="Patrignani A."/>
            <person name="Fitzpatrick D."/>
            <person name="Nagy I."/>
            <person name="Doyle S."/>
            <person name="Anderson J.B."/>
            <person name="Grigoriev I.V."/>
            <person name="Gueldener U."/>
            <person name="Muensterkoetter M."/>
            <person name="Nagy L.G."/>
        </authorList>
    </citation>
    <scope>NUCLEOTIDE SEQUENCE [LARGE SCALE GENOMIC DNA]</scope>
    <source>
        <strain evidence="3">28-4</strain>
    </source>
</reference>
<keyword evidence="1" id="KW-1133">Transmembrane helix</keyword>
<keyword evidence="1" id="KW-0472">Membrane</keyword>
<accession>A0A2H3AL99</accession>